<dbReference type="Proteomes" id="UP001195483">
    <property type="component" value="Unassembled WGS sequence"/>
</dbReference>
<keyword evidence="2" id="KW-1185">Reference proteome</keyword>
<gene>
    <name evidence="1" type="ORF">CHS0354_036901</name>
</gene>
<sequence>MAIRQGKCLIQNAEDFYAFSKQMEESGSKIKYLYYNQADVDMCNEIIQQKEKPMQISEKHHVIVMVNPQTSVHEWQEHVICRRQYEDVIDTNGTLRPTLEVAAVTSDQEEVLEYERIQYSDIQPSRWVSAVYEQKFYFGQIVVIDIDDDEVEINFLEKSGKYGKAFKMSSREDKLWIKREKRLTILEKEPRPAEKSKRLEKTYLMEKSEMEKAERAFKMIK</sequence>
<dbReference type="AlphaFoldDB" id="A0AAE0RUR5"/>
<reference evidence="1" key="3">
    <citation type="submission" date="2023-05" db="EMBL/GenBank/DDBJ databases">
        <authorList>
            <person name="Smith C.H."/>
        </authorList>
    </citation>
    <scope>NUCLEOTIDE SEQUENCE</scope>
    <source>
        <strain evidence="1">CHS0354</strain>
        <tissue evidence="1">Mantle</tissue>
    </source>
</reference>
<proteinExistence type="predicted"/>
<reference evidence="1" key="2">
    <citation type="journal article" date="2021" name="Genome Biol. Evol.">
        <title>Developing a high-quality reference genome for a parasitic bivalve with doubly uniparental inheritance (Bivalvia: Unionida).</title>
        <authorList>
            <person name="Smith C.H."/>
        </authorList>
    </citation>
    <scope>NUCLEOTIDE SEQUENCE</scope>
    <source>
        <strain evidence="1">CHS0354</strain>
        <tissue evidence="1">Mantle</tissue>
    </source>
</reference>
<organism evidence="1 2">
    <name type="scientific">Potamilus streckersoni</name>
    <dbReference type="NCBI Taxonomy" id="2493646"/>
    <lineage>
        <taxon>Eukaryota</taxon>
        <taxon>Metazoa</taxon>
        <taxon>Spiralia</taxon>
        <taxon>Lophotrochozoa</taxon>
        <taxon>Mollusca</taxon>
        <taxon>Bivalvia</taxon>
        <taxon>Autobranchia</taxon>
        <taxon>Heteroconchia</taxon>
        <taxon>Palaeoheterodonta</taxon>
        <taxon>Unionida</taxon>
        <taxon>Unionoidea</taxon>
        <taxon>Unionidae</taxon>
        <taxon>Ambleminae</taxon>
        <taxon>Lampsilini</taxon>
        <taxon>Potamilus</taxon>
    </lineage>
</organism>
<evidence type="ECO:0000313" key="1">
    <source>
        <dbReference type="EMBL" id="KAK3579670.1"/>
    </source>
</evidence>
<name>A0AAE0RUR5_9BIVA</name>
<accession>A0AAE0RUR5</accession>
<reference evidence="1" key="1">
    <citation type="journal article" date="2021" name="Genome Biol. Evol.">
        <title>A High-Quality Reference Genome for a Parasitic Bivalve with Doubly Uniparental Inheritance (Bivalvia: Unionida).</title>
        <authorList>
            <person name="Smith C.H."/>
        </authorList>
    </citation>
    <scope>NUCLEOTIDE SEQUENCE</scope>
    <source>
        <strain evidence="1">CHS0354</strain>
    </source>
</reference>
<dbReference type="EMBL" id="JAEAOA010002160">
    <property type="protein sequence ID" value="KAK3579670.1"/>
    <property type="molecule type" value="Genomic_DNA"/>
</dbReference>
<comment type="caution">
    <text evidence="1">The sequence shown here is derived from an EMBL/GenBank/DDBJ whole genome shotgun (WGS) entry which is preliminary data.</text>
</comment>
<protein>
    <submittedName>
        <fullName evidence="1">Uncharacterized protein</fullName>
    </submittedName>
</protein>
<evidence type="ECO:0000313" key="2">
    <source>
        <dbReference type="Proteomes" id="UP001195483"/>
    </source>
</evidence>